<dbReference type="HOGENOM" id="CLU_586754_0_0_1"/>
<evidence type="ECO:0000313" key="3">
    <source>
        <dbReference type="Proteomes" id="UP000007148"/>
    </source>
</evidence>
<evidence type="ECO:0000256" key="1">
    <source>
        <dbReference type="SAM" id="Phobius"/>
    </source>
</evidence>
<accession>G4TWJ3</accession>
<dbReference type="OrthoDB" id="4179406at2759"/>
<evidence type="ECO:0000313" key="2">
    <source>
        <dbReference type="EMBL" id="CCA75686.1"/>
    </source>
</evidence>
<name>G4TWJ3_SERID</name>
<dbReference type="EMBL" id="CAFZ01000499">
    <property type="protein sequence ID" value="CCA75686.1"/>
    <property type="molecule type" value="Genomic_DNA"/>
</dbReference>
<sequence>MLNGLLQSIDNAYRTITQHRAFRFAGTLIRVGNTISAMKIEAESFAQSLLTDARDSPKHRQGVIDPTREALHVHGSKESDFSTVAVDSQKKEFPAGVDSLSSAHCQPAKKKKNVLGGAIGSPIRKIASIIDKTVWSRSFFLTVAILVIACLLELYVTDTDNSHPKQTDSPVAAIAKIQDQFEGVLRHSGSGLMMKWDITKAELAVEDLKSVVEESDLKCRDRLTPVLSEYVLTSAKVAKQLPRLDTALVGAVTHMLATNKYAVQSLGEIKQSSGLSSALSFLWGARMTEERFVEIFSTICLDMIEDLTDLLRIGMRLSDDLDRQQSLLRTTRQIIGSDERANHILNEETLRQWWTKIGGNKDKLHSFKTNKELLDRAHEYSDVALKHVVWTLGQLEEIEATVKDLMAKIKRWPLKKGVPVQLHIDILMGSMLKLAQVRDQAQHNKDVVADNVANGHKYQGLPGPTT</sequence>
<keyword evidence="1" id="KW-1133">Transmembrane helix</keyword>
<gene>
    <name evidence="2" type="ORF">PIIN_09676</name>
</gene>
<keyword evidence="1" id="KW-0812">Transmembrane</keyword>
<dbReference type="AlphaFoldDB" id="G4TWJ3"/>
<dbReference type="STRING" id="1109443.G4TWJ3"/>
<protein>
    <submittedName>
        <fullName evidence="2">Uncharacterized protein</fullName>
    </submittedName>
</protein>
<feature type="transmembrane region" description="Helical" evidence="1">
    <location>
        <begin position="134"/>
        <end position="156"/>
    </location>
</feature>
<dbReference type="InParanoid" id="G4TWJ3"/>
<organism evidence="2 3">
    <name type="scientific">Serendipita indica (strain DSM 11827)</name>
    <name type="common">Root endophyte fungus</name>
    <name type="synonym">Piriformospora indica</name>
    <dbReference type="NCBI Taxonomy" id="1109443"/>
    <lineage>
        <taxon>Eukaryota</taxon>
        <taxon>Fungi</taxon>
        <taxon>Dikarya</taxon>
        <taxon>Basidiomycota</taxon>
        <taxon>Agaricomycotina</taxon>
        <taxon>Agaricomycetes</taxon>
        <taxon>Sebacinales</taxon>
        <taxon>Serendipitaceae</taxon>
        <taxon>Serendipita</taxon>
    </lineage>
</organism>
<keyword evidence="1" id="KW-0472">Membrane</keyword>
<proteinExistence type="predicted"/>
<comment type="caution">
    <text evidence="2">The sequence shown here is derived from an EMBL/GenBank/DDBJ whole genome shotgun (WGS) entry which is preliminary data.</text>
</comment>
<reference evidence="2 3" key="1">
    <citation type="journal article" date="2011" name="PLoS Pathog.">
        <title>Endophytic Life Strategies Decoded by Genome and Transcriptome Analyses of the Mutualistic Root Symbiont Piriformospora indica.</title>
        <authorList>
            <person name="Zuccaro A."/>
            <person name="Lahrmann U."/>
            <person name="Guldener U."/>
            <person name="Langen G."/>
            <person name="Pfiffi S."/>
            <person name="Biedenkopf D."/>
            <person name="Wong P."/>
            <person name="Samans B."/>
            <person name="Grimm C."/>
            <person name="Basiewicz M."/>
            <person name="Murat C."/>
            <person name="Martin F."/>
            <person name="Kogel K.H."/>
        </authorList>
    </citation>
    <scope>NUCLEOTIDE SEQUENCE [LARGE SCALE GENOMIC DNA]</scope>
    <source>
        <strain evidence="2 3">DSM 11827</strain>
    </source>
</reference>
<dbReference type="Proteomes" id="UP000007148">
    <property type="component" value="Unassembled WGS sequence"/>
</dbReference>
<keyword evidence="3" id="KW-1185">Reference proteome</keyword>